<evidence type="ECO:0000256" key="4">
    <source>
        <dbReference type="ARBA" id="ARBA00022840"/>
    </source>
</evidence>
<keyword evidence="2" id="KW-0378">Hydrolase</keyword>
<dbReference type="GO" id="GO:0005524">
    <property type="term" value="F:ATP binding"/>
    <property type="evidence" value="ECO:0007669"/>
    <property type="project" value="UniProtKB-KW"/>
</dbReference>
<dbReference type="Proteomes" id="UP000245720">
    <property type="component" value="Unassembled WGS sequence"/>
</dbReference>
<dbReference type="InterPro" id="IPR014001">
    <property type="entry name" value="Helicase_ATP-bd"/>
</dbReference>
<keyword evidence="4" id="KW-0067">ATP-binding</keyword>
<dbReference type="OrthoDB" id="9815222at2"/>
<keyword evidence="3 7" id="KW-0347">Helicase</keyword>
<dbReference type="InterPro" id="IPR050474">
    <property type="entry name" value="Hel308_SKI2-like"/>
</dbReference>
<dbReference type="AlphaFoldDB" id="A0A315XVQ2"/>
<dbReference type="SMART" id="SM00490">
    <property type="entry name" value="HELICc"/>
    <property type="match status" value="1"/>
</dbReference>
<accession>A0A315XVQ2</accession>
<protein>
    <submittedName>
        <fullName evidence="7">Replicative superfamily II helicase</fullName>
    </submittedName>
</protein>
<dbReference type="GO" id="GO:0003676">
    <property type="term" value="F:nucleic acid binding"/>
    <property type="evidence" value="ECO:0007669"/>
    <property type="project" value="InterPro"/>
</dbReference>
<dbReference type="InterPro" id="IPR001650">
    <property type="entry name" value="Helicase_C-like"/>
</dbReference>
<dbReference type="InterPro" id="IPR011545">
    <property type="entry name" value="DEAD/DEAH_box_helicase_dom"/>
</dbReference>
<dbReference type="SUPFAM" id="SSF52540">
    <property type="entry name" value="P-loop containing nucleoside triphosphate hydrolases"/>
    <property type="match status" value="1"/>
</dbReference>
<dbReference type="PANTHER" id="PTHR47961">
    <property type="entry name" value="DNA POLYMERASE THETA, PUTATIVE (AFU_ORTHOLOGUE AFUA_1G05260)-RELATED"/>
    <property type="match status" value="1"/>
</dbReference>
<dbReference type="GO" id="GO:0004386">
    <property type="term" value="F:helicase activity"/>
    <property type="evidence" value="ECO:0007669"/>
    <property type="project" value="UniProtKB-KW"/>
</dbReference>
<keyword evidence="1" id="KW-0547">Nucleotide-binding</keyword>
<gene>
    <name evidence="7" type="ORF">IE37_03157</name>
</gene>
<dbReference type="PROSITE" id="PS51194">
    <property type="entry name" value="HELICASE_CTER"/>
    <property type="match status" value="1"/>
</dbReference>
<dbReference type="Pfam" id="PF00271">
    <property type="entry name" value="Helicase_C"/>
    <property type="match status" value="1"/>
</dbReference>
<evidence type="ECO:0000256" key="1">
    <source>
        <dbReference type="ARBA" id="ARBA00022741"/>
    </source>
</evidence>
<dbReference type="PROSITE" id="PS51192">
    <property type="entry name" value="HELICASE_ATP_BIND_1"/>
    <property type="match status" value="1"/>
</dbReference>
<evidence type="ECO:0000313" key="8">
    <source>
        <dbReference type="Proteomes" id="UP000245720"/>
    </source>
</evidence>
<evidence type="ECO:0000256" key="3">
    <source>
        <dbReference type="ARBA" id="ARBA00022806"/>
    </source>
</evidence>
<evidence type="ECO:0000256" key="2">
    <source>
        <dbReference type="ARBA" id="ARBA00022801"/>
    </source>
</evidence>
<evidence type="ECO:0000259" key="5">
    <source>
        <dbReference type="PROSITE" id="PS51192"/>
    </source>
</evidence>
<feature type="domain" description="Helicase C-terminal" evidence="6">
    <location>
        <begin position="362"/>
        <end position="551"/>
    </location>
</feature>
<sequence length="866" mass="100906">MDKMNIIDEMANDAVVDKYFLRLFQTLEKMYWDKLLSDEQISVNKLSPSEYVDILTFADILSLSSDAQHKNFALKIISCLKCFYENDPRYMYYSQGIMVRLGNFPGFTLLNNSENTELPFDIALEKSFKEIINKDPYSDKVFTDAQFQLLEELLDKNHFSFSGPTSFGKSFILTSYIKYLMMNNKRGLNIAFVVPTRALVSQTLKKFKSIFDGIDGYYLSSSPDIPALFCSSNAHYIFVFTPERLLHYFSAANNPSIEYVFVDEAQKILSEDTRAVVYYHAISLAERKSCKLFFSSPNISNVDVFLKLFNKTSDETETISESPVCQSRLFIDMLEKKNIIFSDLNEKLIDADYDFPDNLYALIRDISIRVDNKNPKSLIYCNTIEDTINCAKKMIEVLDLEKSDELNKAAKEIADFIHPDYYLVSLIRYGVGFHFGKLPQRVRDIIERLYEKGELHYLFCTSTLLEGVNLPAQNIFILNNQIGDKNFKSIDFWNLAGRAGRLTKELCGNVICVRWINKEGRWNKKENIDLIKNKKIGPISSDIVTGKSHFYKNVFRAAEGTKFTRENVSETQRRVYNAFSNVLISHFTDNQPSLLRNEFQKREPESVKKIAEIGKNLSVPSEIICRFPLIKAEYQDKIWNMSPMYTPQLLEPTYENCLNMLSHLWELYGWEKEESKGKKPLFPKENKNFIKHYASLMSDWMNSKSINEIIKKTIFTSRGKTIIDGYLSSGQMNIVKFDPNNQRHINIIINNTISEIDKVIRFDLKNYFENYYCILEKRDGKGGGGEDWALFMEHGTLRKELIEIQKIGVPRHLSKLFYDDFHEYFIYNDDQELIEMKRQQIHEKLKKGKKEEYKELLEVLIDNYVL</sequence>
<reference evidence="7 8" key="1">
    <citation type="submission" date="2018-05" db="EMBL/GenBank/DDBJ databases">
        <title>The Hungate 1000. A catalogue of reference genomes from the rumen microbiome.</title>
        <authorList>
            <person name="Kelly W."/>
        </authorList>
    </citation>
    <scope>NUCLEOTIDE SEQUENCE [LARGE SCALE GENOMIC DNA]</scope>
    <source>
        <strain evidence="7 8">SAb67</strain>
    </source>
</reference>
<evidence type="ECO:0000259" key="6">
    <source>
        <dbReference type="PROSITE" id="PS51194"/>
    </source>
</evidence>
<evidence type="ECO:0000313" key="7">
    <source>
        <dbReference type="EMBL" id="PWJ10267.1"/>
    </source>
</evidence>
<organism evidence="7 8">
    <name type="scientific">Ruminococcus flavefaciens</name>
    <dbReference type="NCBI Taxonomy" id="1265"/>
    <lineage>
        <taxon>Bacteria</taxon>
        <taxon>Bacillati</taxon>
        <taxon>Bacillota</taxon>
        <taxon>Clostridia</taxon>
        <taxon>Eubacteriales</taxon>
        <taxon>Oscillospiraceae</taxon>
        <taxon>Ruminococcus</taxon>
    </lineage>
</organism>
<dbReference type="GO" id="GO:0016787">
    <property type="term" value="F:hydrolase activity"/>
    <property type="evidence" value="ECO:0007669"/>
    <property type="project" value="UniProtKB-KW"/>
</dbReference>
<dbReference type="EMBL" id="QGDI01000015">
    <property type="protein sequence ID" value="PWJ10267.1"/>
    <property type="molecule type" value="Genomic_DNA"/>
</dbReference>
<feature type="domain" description="Helicase ATP-binding" evidence="5">
    <location>
        <begin position="150"/>
        <end position="316"/>
    </location>
</feature>
<name>A0A315XVQ2_RUMFL</name>
<dbReference type="SMART" id="SM00487">
    <property type="entry name" value="DEXDc"/>
    <property type="match status" value="1"/>
</dbReference>
<dbReference type="Gene3D" id="3.40.50.300">
    <property type="entry name" value="P-loop containing nucleotide triphosphate hydrolases"/>
    <property type="match status" value="2"/>
</dbReference>
<proteinExistence type="predicted"/>
<dbReference type="Pfam" id="PF00270">
    <property type="entry name" value="DEAD"/>
    <property type="match status" value="1"/>
</dbReference>
<dbReference type="PANTHER" id="PTHR47961:SF6">
    <property type="entry name" value="DNA-DIRECTED DNA POLYMERASE"/>
    <property type="match status" value="1"/>
</dbReference>
<comment type="caution">
    <text evidence="7">The sequence shown here is derived from an EMBL/GenBank/DDBJ whole genome shotgun (WGS) entry which is preliminary data.</text>
</comment>
<dbReference type="InterPro" id="IPR027417">
    <property type="entry name" value="P-loop_NTPase"/>
</dbReference>